<dbReference type="AlphaFoldDB" id="A0A1Y3E7A6"/>
<feature type="region of interest" description="Disordered" evidence="1">
    <location>
        <begin position="42"/>
        <end position="77"/>
    </location>
</feature>
<protein>
    <submittedName>
        <fullName evidence="2">Uncharacterized protein</fullName>
    </submittedName>
</protein>
<evidence type="ECO:0000313" key="3">
    <source>
        <dbReference type="Proteomes" id="UP000243006"/>
    </source>
</evidence>
<gene>
    <name evidence="2" type="ORF">D917_03980</name>
</gene>
<reference evidence="2 3" key="1">
    <citation type="submission" date="2015-04" db="EMBL/GenBank/DDBJ databases">
        <title>Draft genome of the roundworm Trichinella nativa.</title>
        <authorList>
            <person name="Mitreva M."/>
        </authorList>
    </citation>
    <scope>NUCLEOTIDE SEQUENCE [LARGE SCALE GENOMIC DNA]</scope>
    <source>
        <strain evidence="2 3">ISS45</strain>
    </source>
</reference>
<feature type="compositionally biased region" description="Polar residues" evidence="1">
    <location>
        <begin position="51"/>
        <end position="77"/>
    </location>
</feature>
<comment type="caution">
    <text evidence="2">The sequence shown here is derived from an EMBL/GenBank/DDBJ whole genome shotgun (WGS) entry which is preliminary data.</text>
</comment>
<dbReference type="EMBL" id="LVZM01022690">
    <property type="protein sequence ID" value="OUC40560.1"/>
    <property type="molecule type" value="Genomic_DNA"/>
</dbReference>
<name>A0A1Y3E7A6_9BILA</name>
<sequence>MTSVALTLSCLPSCPGRLLTCLQLAGIERPVGADLLQCREEKETEPKVNEGNDQLSSSLGGRPMTTANANPMTEELTTGGENQPPYAMCSFSACGRSWCPKIKFLEHYPVKSLLVLCNCKTEHQPQQCTTEIVVFCIVQMACNVIM</sequence>
<evidence type="ECO:0000256" key="1">
    <source>
        <dbReference type="SAM" id="MobiDB-lite"/>
    </source>
</evidence>
<proteinExistence type="predicted"/>
<accession>A0A1Y3E7A6</accession>
<organism evidence="2 3">
    <name type="scientific">Trichinella nativa</name>
    <dbReference type="NCBI Taxonomy" id="6335"/>
    <lineage>
        <taxon>Eukaryota</taxon>
        <taxon>Metazoa</taxon>
        <taxon>Ecdysozoa</taxon>
        <taxon>Nematoda</taxon>
        <taxon>Enoplea</taxon>
        <taxon>Dorylaimia</taxon>
        <taxon>Trichinellida</taxon>
        <taxon>Trichinellidae</taxon>
        <taxon>Trichinella</taxon>
    </lineage>
</organism>
<dbReference type="Proteomes" id="UP000243006">
    <property type="component" value="Unassembled WGS sequence"/>
</dbReference>
<evidence type="ECO:0000313" key="2">
    <source>
        <dbReference type="EMBL" id="OUC40560.1"/>
    </source>
</evidence>